<dbReference type="InterPro" id="IPR051061">
    <property type="entry name" value="Zinc_finger_trans_reg"/>
</dbReference>
<gene>
    <name evidence="12" type="ORF">NKR19_g6253</name>
</gene>
<accession>A0AA38RFQ5</accession>
<keyword evidence="6" id="KW-0805">Transcription regulation</keyword>
<protein>
    <submittedName>
        <fullName evidence="12">Zinc-responsive transcriptional regulator ZAP1</fullName>
    </submittedName>
</protein>
<dbReference type="Proteomes" id="UP001174691">
    <property type="component" value="Unassembled WGS sequence"/>
</dbReference>
<dbReference type="PANTHER" id="PTHR46179">
    <property type="entry name" value="ZINC FINGER PROTEIN"/>
    <property type="match status" value="1"/>
</dbReference>
<dbReference type="SUPFAM" id="SSF57667">
    <property type="entry name" value="beta-beta-alpha zinc fingers"/>
    <property type="match status" value="3"/>
</dbReference>
<keyword evidence="3" id="KW-0677">Repeat</keyword>
<dbReference type="InterPro" id="IPR013087">
    <property type="entry name" value="Znf_C2H2_type"/>
</dbReference>
<feature type="compositionally biased region" description="Polar residues" evidence="10">
    <location>
        <begin position="399"/>
        <end position="424"/>
    </location>
</feature>
<dbReference type="PANTHER" id="PTHR46179:SF13">
    <property type="entry name" value="C2H2-TYPE DOMAIN-CONTAINING PROTEIN"/>
    <property type="match status" value="1"/>
</dbReference>
<evidence type="ECO:0000313" key="12">
    <source>
        <dbReference type="EMBL" id="KAJ9144887.1"/>
    </source>
</evidence>
<dbReference type="Pfam" id="PF13894">
    <property type="entry name" value="zf-C2H2_4"/>
    <property type="match status" value="1"/>
</dbReference>
<evidence type="ECO:0000256" key="8">
    <source>
        <dbReference type="ARBA" id="ARBA00023242"/>
    </source>
</evidence>
<evidence type="ECO:0000313" key="13">
    <source>
        <dbReference type="Proteomes" id="UP001174691"/>
    </source>
</evidence>
<dbReference type="AlphaFoldDB" id="A0AA38RFQ5"/>
<evidence type="ECO:0000256" key="1">
    <source>
        <dbReference type="ARBA" id="ARBA00004123"/>
    </source>
</evidence>
<name>A0AA38RFQ5_9PEZI</name>
<dbReference type="FunFam" id="3.30.160.60:FF:001249">
    <property type="entry name" value="CTCF"/>
    <property type="match status" value="1"/>
</dbReference>
<evidence type="ECO:0000256" key="4">
    <source>
        <dbReference type="ARBA" id="ARBA00022771"/>
    </source>
</evidence>
<dbReference type="GO" id="GO:0008270">
    <property type="term" value="F:zinc ion binding"/>
    <property type="evidence" value="ECO:0007669"/>
    <property type="project" value="UniProtKB-KW"/>
</dbReference>
<evidence type="ECO:0000256" key="10">
    <source>
        <dbReference type="SAM" id="MobiDB-lite"/>
    </source>
</evidence>
<keyword evidence="8" id="KW-0539">Nucleus</keyword>
<dbReference type="PROSITE" id="PS00028">
    <property type="entry name" value="ZINC_FINGER_C2H2_1"/>
    <property type="match status" value="4"/>
</dbReference>
<evidence type="ECO:0000256" key="5">
    <source>
        <dbReference type="ARBA" id="ARBA00022833"/>
    </source>
</evidence>
<evidence type="ECO:0000256" key="3">
    <source>
        <dbReference type="ARBA" id="ARBA00022737"/>
    </source>
</evidence>
<dbReference type="GO" id="GO:0003712">
    <property type="term" value="F:transcription coregulator activity"/>
    <property type="evidence" value="ECO:0007669"/>
    <property type="project" value="TreeGrafter"/>
</dbReference>
<sequence>MAASHNGKVTGFHHQDDVISMDQSGFFGQSDLSSLASYNNFWDTTGYHSHNGSNLASDPVQDGTYMQRGFYGSETNQLPAGFMPVAIQPEHMAFGFNDQTASQNAGQFGYLPSQYEHQHYTHQPLQHTPMETQEQDDDNESVGSATTDCDSNCGLADPCTDESCADREDACTDRHCPEKDCPDTNCPEKMPSEVVVAAATLAAFGVEPPQQQSQVTAQQGIGGQELSSAQQPFYHEMPDLTAITPWDVVKHISTAHTDLASSGCTGPCLITNPQIFQHFQSCPFPDSFDFQLGSFSDLYNPFSLNSFDNDGTANFSSQNHVQFHGCGAEISNPQALVEHFNTQHRPFLENVLAQGNFYNAAAAPQLPTRILSSSSPYGLEPSLSPATHSPHVSFPPTPLSLSQDISNPQKPSGHQSRSSTVSQGATGTECEQQQCLWCDPETGERCGQIFADSEALFGHVNAEHIQKLEKGAHGFMCCWESCKRRGHAKEGFPQRSKIERHMHTHIGRKPYACEQCGQRFSAQQALTQHMLIHSDEKPLRCDWEGCGKTFRQQSALTMHRRIHTGDKPLKCPICGKAFSESSNLSKHKRIHETKGRFSCSEPGCDKTFHRLDQLRRHQKSHAATATGGDAKGVEGITTDSDGVMEVLHGRAEDDGQPMRKRRSR</sequence>
<feature type="domain" description="C2H2-type" evidence="11">
    <location>
        <begin position="539"/>
        <end position="568"/>
    </location>
</feature>
<reference evidence="12" key="1">
    <citation type="submission" date="2022-07" db="EMBL/GenBank/DDBJ databases">
        <title>Fungi with potential for degradation of polypropylene.</title>
        <authorList>
            <person name="Gostincar C."/>
        </authorList>
    </citation>
    <scope>NUCLEOTIDE SEQUENCE</scope>
    <source>
        <strain evidence="12">EXF-13287</strain>
    </source>
</reference>
<feature type="domain" description="C2H2-type" evidence="11">
    <location>
        <begin position="569"/>
        <end position="596"/>
    </location>
</feature>
<dbReference type="InterPro" id="IPR036236">
    <property type="entry name" value="Znf_C2H2_sf"/>
</dbReference>
<proteinExistence type="predicted"/>
<dbReference type="FunFam" id="3.30.160.60:FF:000690">
    <property type="entry name" value="Zinc finger protein 354C"/>
    <property type="match status" value="1"/>
</dbReference>
<comment type="subcellular location">
    <subcellularLocation>
        <location evidence="1">Nucleus</location>
    </subcellularLocation>
</comment>
<comment type="caution">
    <text evidence="12">The sequence shown here is derived from an EMBL/GenBank/DDBJ whole genome shotgun (WGS) entry which is preliminary data.</text>
</comment>
<evidence type="ECO:0000256" key="9">
    <source>
        <dbReference type="PROSITE-ProRule" id="PRU00042"/>
    </source>
</evidence>
<dbReference type="Pfam" id="PF00096">
    <property type="entry name" value="zf-C2H2"/>
    <property type="match status" value="3"/>
</dbReference>
<feature type="domain" description="C2H2-type" evidence="11">
    <location>
        <begin position="511"/>
        <end position="538"/>
    </location>
</feature>
<dbReference type="FunFam" id="3.30.160.60:FF:000125">
    <property type="entry name" value="Putative zinc finger protein 143"/>
    <property type="match status" value="1"/>
</dbReference>
<evidence type="ECO:0000256" key="7">
    <source>
        <dbReference type="ARBA" id="ARBA00023163"/>
    </source>
</evidence>
<organism evidence="12 13">
    <name type="scientific">Coniochaeta hoffmannii</name>
    <dbReference type="NCBI Taxonomy" id="91930"/>
    <lineage>
        <taxon>Eukaryota</taxon>
        <taxon>Fungi</taxon>
        <taxon>Dikarya</taxon>
        <taxon>Ascomycota</taxon>
        <taxon>Pezizomycotina</taxon>
        <taxon>Sordariomycetes</taxon>
        <taxon>Sordariomycetidae</taxon>
        <taxon>Coniochaetales</taxon>
        <taxon>Coniochaetaceae</taxon>
        <taxon>Coniochaeta</taxon>
    </lineage>
</organism>
<feature type="domain" description="C2H2-type" evidence="11">
    <location>
        <begin position="597"/>
        <end position="626"/>
    </location>
</feature>
<evidence type="ECO:0000256" key="2">
    <source>
        <dbReference type="ARBA" id="ARBA00022723"/>
    </source>
</evidence>
<dbReference type="PROSITE" id="PS50157">
    <property type="entry name" value="ZINC_FINGER_C2H2_2"/>
    <property type="match status" value="5"/>
</dbReference>
<evidence type="ECO:0000259" key="11">
    <source>
        <dbReference type="PROSITE" id="PS50157"/>
    </source>
</evidence>
<evidence type="ECO:0000256" key="6">
    <source>
        <dbReference type="ARBA" id="ARBA00023015"/>
    </source>
</evidence>
<dbReference type="GO" id="GO:0000978">
    <property type="term" value="F:RNA polymerase II cis-regulatory region sequence-specific DNA binding"/>
    <property type="evidence" value="ECO:0007669"/>
    <property type="project" value="UniProtKB-ARBA"/>
</dbReference>
<keyword evidence="5" id="KW-0862">Zinc</keyword>
<keyword evidence="13" id="KW-1185">Reference proteome</keyword>
<keyword evidence="2" id="KW-0479">Metal-binding</keyword>
<keyword evidence="7" id="KW-0804">Transcription</keyword>
<keyword evidence="4 9" id="KW-0863">Zinc-finger</keyword>
<dbReference type="SMART" id="SM00355">
    <property type="entry name" value="ZnF_C2H2"/>
    <property type="match status" value="7"/>
</dbReference>
<feature type="domain" description="C2H2-type" evidence="11">
    <location>
        <begin position="480"/>
        <end position="510"/>
    </location>
</feature>
<dbReference type="EMBL" id="JANBVN010000094">
    <property type="protein sequence ID" value="KAJ9144887.1"/>
    <property type="molecule type" value="Genomic_DNA"/>
</dbReference>
<feature type="region of interest" description="Disordered" evidence="10">
    <location>
        <begin position="377"/>
        <end position="424"/>
    </location>
</feature>
<dbReference type="Gene3D" id="3.30.160.60">
    <property type="entry name" value="Classic Zinc Finger"/>
    <property type="match status" value="5"/>
</dbReference>
<dbReference type="GO" id="GO:0005634">
    <property type="term" value="C:nucleus"/>
    <property type="evidence" value="ECO:0007669"/>
    <property type="project" value="TreeGrafter"/>
</dbReference>
<dbReference type="GO" id="GO:0000981">
    <property type="term" value="F:DNA-binding transcription factor activity, RNA polymerase II-specific"/>
    <property type="evidence" value="ECO:0007669"/>
    <property type="project" value="UniProtKB-ARBA"/>
</dbReference>